<dbReference type="KEGG" id="pseg:D3H65_30945"/>
<dbReference type="EMBL" id="CP032157">
    <property type="protein sequence ID" value="AXY78145.1"/>
    <property type="molecule type" value="Genomic_DNA"/>
</dbReference>
<evidence type="ECO:0000256" key="1">
    <source>
        <dbReference type="SAM" id="Phobius"/>
    </source>
</evidence>
<keyword evidence="1" id="KW-0472">Membrane</keyword>
<gene>
    <name evidence="3" type="ORF">D3H65_30945</name>
</gene>
<dbReference type="Proteomes" id="UP000263900">
    <property type="component" value="Chromosome"/>
</dbReference>
<evidence type="ECO:0000313" key="3">
    <source>
        <dbReference type="EMBL" id="AXY78145.1"/>
    </source>
</evidence>
<dbReference type="AlphaFoldDB" id="A0A3B7N255"/>
<name>A0A3B7N255_9BACT</name>
<dbReference type="InterPro" id="IPR046216">
    <property type="entry name" value="DUF6249"/>
</dbReference>
<protein>
    <recommendedName>
        <fullName evidence="2">DUF6249 domain-containing protein</fullName>
    </recommendedName>
</protein>
<evidence type="ECO:0000313" key="4">
    <source>
        <dbReference type="Proteomes" id="UP000263900"/>
    </source>
</evidence>
<accession>A0A3B7N255</accession>
<feature type="transmembrane region" description="Helical" evidence="1">
    <location>
        <begin position="75"/>
        <end position="93"/>
    </location>
</feature>
<proteinExistence type="predicted"/>
<sequence>MIFGIRYLRSRENMAMIDKGMDPKLNQKRPAPFMNLKWGLLLVGAGAGLLVAYILADYVLFRADKWGHNDADNPAIYFALIAIGGGLGLIASYKIEKKELLDKQEQYDRSLPNRD</sequence>
<keyword evidence="1" id="KW-1133">Transmembrane helix</keyword>
<dbReference type="OrthoDB" id="678489at2"/>
<feature type="domain" description="DUF6249" evidence="2">
    <location>
        <begin position="2"/>
        <end position="97"/>
    </location>
</feature>
<keyword evidence="4" id="KW-1185">Reference proteome</keyword>
<keyword evidence="1" id="KW-0812">Transmembrane</keyword>
<dbReference type="Pfam" id="PF19762">
    <property type="entry name" value="DUF6249"/>
    <property type="match status" value="1"/>
</dbReference>
<evidence type="ECO:0000259" key="2">
    <source>
        <dbReference type="Pfam" id="PF19762"/>
    </source>
</evidence>
<organism evidence="3 4">
    <name type="scientific">Paraflavitalea soli</name>
    <dbReference type="NCBI Taxonomy" id="2315862"/>
    <lineage>
        <taxon>Bacteria</taxon>
        <taxon>Pseudomonadati</taxon>
        <taxon>Bacteroidota</taxon>
        <taxon>Chitinophagia</taxon>
        <taxon>Chitinophagales</taxon>
        <taxon>Chitinophagaceae</taxon>
        <taxon>Paraflavitalea</taxon>
    </lineage>
</organism>
<reference evidence="3 4" key="1">
    <citation type="submission" date="2018-09" db="EMBL/GenBank/DDBJ databases">
        <title>Genome sequencing of strain 6GH32-13.</title>
        <authorList>
            <person name="Weon H.-Y."/>
            <person name="Heo J."/>
            <person name="Kwon S.-W."/>
        </authorList>
    </citation>
    <scope>NUCLEOTIDE SEQUENCE [LARGE SCALE GENOMIC DNA]</scope>
    <source>
        <strain evidence="3 4">5GH32-13</strain>
    </source>
</reference>